<dbReference type="Pfam" id="PF01388">
    <property type="entry name" value="ARID"/>
    <property type="match status" value="1"/>
</dbReference>
<dbReference type="InterPro" id="IPR003150">
    <property type="entry name" value="DNA-bd_RFX"/>
</dbReference>
<name>A0AAN6EL65_EXODE</name>
<feature type="compositionally biased region" description="Polar residues" evidence="5">
    <location>
        <begin position="187"/>
        <end position="209"/>
    </location>
</feature>
<gene>
    <name evidence="8" type="primary">RSC9</name>
    <name evidence="8" type="ORF">HRR80_008679</name>
</gene>
<evidence type="ECO:0000259" key="7">
    <source>
        <dbReference type="PROSITE" id="PS51526"/>
    </source>
</evidence>
<dbReference type="PANTHER" id="PTHR22970">
    <property type="entry name" value="AT-RICH INTERACTIVE DOMAIN-CONTAINING PROTEIN 2"/>
    <property type="match status" value="1"/>
</dbReference>
<dbReference type="Proteomes" id="UP001161757">
    <property type="component" value="Unassembled WGS sequence"/>
</dbReference>
<reference evidence="8" key="1">
    <citation type="submission" date="2023-01" db="EMBL/GenBank/DDBJ databases">
        <title>Exophiala dermititidis isolated from Cystic Fibrosis Patient.</title>
        <authorList>
            <person name="Kurbessoian T."/>
            <person name="Crocker A."/>
            <person name="Murante D."/>
            <person name="Hogan D.A."/>
            <person name="Stajich J.E."/>
        </authorList>
    </citation>
    <scope>NUCLEOTIDE SEQUENCE</scope>
    <source>
        <strain evidence="8">Ex8</strain>
    </source>
</reference>
<sequence>MAPAPRTIIEDEEEFLNDVAEFHKRRGTTFDREGKVSGRPISLHKLYKLVMERGGYDPLSAERMAWRTIVREFGFGKTHEAVMTFQLKTVYYKNLAAYEIATYWGEEPPPKEILEDLSAKGGNLRTRTLENYPVPSSQAAEAAMADGGETADEEHATPKRQKTEVEEPESASRNAARQLRQDPKRTQIFQPDIQPQRSRSVRATDSPAAQSAPPPTYSNNSNDPHNPAFDWFDKYEPRPGVALTLRQARTPANDPLYYAQKAQAQAAVKNRASVDLQKYFRSLLPTAMAGPDIYMRCLNGLRSGIPEQQQFALHHMVKMSFERGDKYKCETFPGLAEGLIEKALEITVLAFGVEWQITYDEDKEDSPMNVLNGALGTSDLLRRIETLMPKVDSTEVMDKESAEKLERLNEAVWVLRNLAMLDDNAIFLSKLPLLKDFLVVALSIPDQPQFSEFRRTTLEISEQVTRYWPLRPGDPLYLTLLQHLNSFDRAVLLSAIRSINRFGIATAEPQELTQVPMAVFERMLSIIFGGGDDELLENAMTFIYAYTALPENNRQLLSSDIHYFSRLIPHLVELVTHAAESMVLTYPAPAEARKDAKRVVEVIPIPVIPPELHAHLLQFIEPERSSRWLRCCFEESPGDDVTQIAIWQAYSSRFHQNNPVQAAEFIKNVSSTFSSAQAQVINGPTPRFIIRGIKPRRVLLDLHGRPMFQCLWQVQHTDPNSGAATQQLCSSWHSTRDRLWTHIVADHLRLPKDPKGGFIHSSTGAPSSSNFMCRWAKCSRRSPMKDSLEFSSHIRTHIPDTPEEMAKLINAHDDDVNPPENPSPIEHQMVKTTLDETGRPAGVPMLSVFIMRNLARFANRHGEAFEKDGVRLNRILFGSQRYALFSLISKHRTLRDYLADLVHMIDHADQQEEQHGADGGYEDGDVIAKSG</sequence>
<proteinExistence type="predicted"/>
<keyword evidence="1" id="KW-0156">Chromatin regulator</keyword>
<dbReference type="InterPro" id="IPR052406">
    <property type="entry name" value="Chromatin_Remodeling_Comp"/>
</dbReference>
<evidence type="ECO:0000256" key="3">
    <source>
        <dbReference type="ARBA" id="ARBA00023163"/>
    </source>
</evidence>
<protein>
    <submittedName>
        <fullName evidence="8">Chromatin structure-remodeling complex protein rsc9</fullName>
    </submittedName>
</protein>
<dbReference type="SMART" id="SM00501">
    <property type="entry name" value="BRIGHT"/>
    <property type="match status" value="1"/>
</dbReference>
<evidence type="ECO:0000259" key="6">
    <source>
        <dbReference type="PROSITE" id="PS51011"/>
    </source>
</evidence>
<dbReference type="Gene3D" id="3.30.160.60">
    <property type="entry name" value="Classic Zinc Finger"/>
    <property type="match status" value="1"/>
</dbReference>
<dbReference type="InterPro" id="IPR036431">
    <property type="entry name" value="ARID_dom_sf"/>
</dbReference>
<comment type="caution">
    <text evidence="8">The sequence shown here is derived from an EMBL/GenBank/DDBJ whole genome shotgun (WGS) entry which is preliminary data.</text>
</comment>
<evidence type="ECO:0000256" key="5">
    <source>
        <dbReference type="SAM" id="MobiDB-lite"/>
    </source>
</evidence>
<dbReference type="InterPro" id="IPR001606">
    <property type="entry name" value="ARID_dom"/>
</dbReference>
<organism evidence="8 9">
    <name type="scientific">Exophiala dermatitidis</name>
    <name type="common">Black yeast-like fungus</name>
    <name type="synonym">Wangiella dermatitidis</name>
    <dbReference type="NCBI Taxonomy" id="5970"/>
    <lineage>
        <taxon>Eukaryota</taxon>
        <taxon>Fungi</taxon>
        <taxon>Dikarya</taxon>
        <taxon>Ascomycota</taxon>
        <taxon>Pezizomycotina</taxon>
        <taxon>Eurotiomycetes</taxon>
        <taxon>Chaetothyriomycetidae</taxon>
        <taxon>Chaetothyriales</taxon>
        <taxon>Herpotrichiellaceae</taxon>
        <taxon>Exophiala</taxon>
    </lineage>
</organism>
<evidence type="ECO:0000256" key="2">
    <source>
        <dbReference type="ARBA" id="ARBA00023015"/>
    </source>
</evidence>
<dbReference type="PROSITE" id="PS51526">
    <property type="entry name" value="RFX_DBD"/>
    <property type="match status" value="1"/>
</dbReference>
<dbReference type="GO" id="GO:0016586">
    <property type="term" value="C:RSC-type complex"/>
    <property type="evidence" value="ECO:0007669"/>
    <property type="project" value="TreeGrafter"/>
</dbReference>
<evidence type="ECO:0000256" key="4">
    <source>
        <dbReference type="ARBA" id="ARBA00023242"/>
    </source>
</evidence>
<keyword evidence="2" id="KW-0805">Transcription regulation</keyword>
<dbReference type="CDD" id="cd16100">
    <property type="entry name" value="ARID"/>
    <property type="match status" value="1"/>
</dbReference>
<dbReference type="SUPFAM" id="SSF46774">
    <property type="entry name" value="ARID-like"/>
    <property type="match status" value="1"/>
</dbReference>
<dbReference type="Gene3D" id="1.10.150.60">
    <property type="entry name" value="ARID DNA-binding domain"/>
    <property type="match status" value="1"/>
</dbReference>
<dbReference type="GO" id="GO:0006355">
    <property type="term" value="P:regulation of DNA-templated transcription"/>
    <property type="evidence" value="ECO:0007669"/>
    <property type="project" value="InterPro"/>
</dbReference>
<dbReference type="GO" id="GO:0006325">
    <property type="term" value="P:chromatin organization"/>
    <property type="evidence" value="ECO:0007669"/>
    <property type="project" value="UniProtKB-KW"/>
</dbReference>
<feature type="compositionally biased region" description="Basic and acidic residues" evidence="5">
    <location>
        <begin position="153"/>
        <end position="165"/>
    </location>
</feature>
<feature type="region of interest" description="Disordered" evidence="5">
    <location>
        <begin position="127"/>
        <end position="230"/>
    </location>
</feature>
<evidence type="ECO:0000256" key="1">
    <source>
        <dbReference type="ARBA" id="ARBA00022853"/>
    </source>
</evidence>
<dbReference type="AlphaFoldDB" id="A0AAN6EL65"/>
<dbReference type="GO" id="GO:0003677">
    <property type="term" value="F:DNA binding"/>
    <property type="evidence" value="ECO:0007669"/>
    <property type="project" value="InterPro"/>
</dbReference>
<evidence type="ECO:0000313" key="9">
    <source>
        <dbReference type="Proteomes" id="UP001161757"/>
    </source>
</evidence>
<feature type="region of interest" description="Disordered" evidence="5">
    <location>
        <begin position="910"/>
        <end position="931"/>
    </location>
</feature>
<dbReference type="EMBL" id="JAJGCB010000026">
    <property type="protein sequence ID" value="KAJ8987306.1"/>
    <property type="molecule type" value="Genomic_DNA"/>
</dbReference>
<dbReference type="PANTHER" id="PTHR22970:SF14">
    <property type="entry name" value="AT-RICH INTERACTIVE DOMAIN-CONTAINING PROTEIN 2"/>
    <property type="match status" value="1"/>
</dbReference>
<dbReference type="SMART" id="SM01014">
    <property type="entry name" value="ARID"/>
    <property type="match status" value="1"/>
</dbReference>
<accession>A0AAN6EL65</accession>
<keyword evidence="3" id="KW-0804">Transcription</keyword>
<feature type="domain" description="ARID" evidence="6">
    <location>
        <begin position="9"/>
        <end position="103"/>
    </location>
</feature>
<evidence type="ECO:0000313" key="8">
    <source>
        <dbReference type="EMBL" id="KAJ8987306.1"/>
    </source>
</evidence>
<keyword evidence="4" id="KW-0539">Nucleus</keyword>
<feature type="domain" description="RFX-type winged-helix" evidence="7">
    <location>
        <begin position="625"/>
        <end position="697"/>
    </location>
</feature>
<dbReference type="PROSITE" id="PS51011">
    <property type="entry name" value="ARID"/>
    <property type="match status" value="1"/>
</dbReference>